<dbReference type="Pfam" id="PF25153">
    <property type="entry name" value="TPR_AP5Z1"/>
    <property type="match status" value="1"/>
</dbReference>
<feature type="domain" description="AP-5 complex subunit zeta-1 N-terminal TPR" evidence="2">
    <location>
        <begin position="7"/>
        <end position="215"/>
    </location>
</feature>
<dbReference type="InParanoid" id="C3Z7H7"/>
<feature type="compositionally biased region" description="Basic and acidic residues" evidence="1">
    <location>
        <begin position="371"/>
        <end position="382"/>
    </location>
</feature>
<feature type="region of interest" description="Disordered" evidence="1">
    <location>
        <begin position="435"/>
        <end position="513"/>
    </location>
</feature>
<reference evidence="3" key="1">
    <citation type="journal article" date="2008" name="Nature">
        <title>The amphioxus genome and the evolution of the chordate karyotype.</title>
        <authorList>
            <consortium name="US DOE Joint Genome Institute (JGI-PGF)"/>
            <person name="Putnam N.H."/>
            <person name="Butts T."/>
            <person name="Ferrier D.E.K."/>
            <person name="Furlong R.F."/>
            <person name="Hellsten U."/>
            <person name="Kawashima T."/>
            <person name="Robinson-Rechavi M."/>
            <person name="Shoguchi E."/>
            <person name="Terry A."/>
            <person name="Yu J.-K."/>
            <person name="Benito-Gutierrez E.L."/>
            <person name="Dubchak I."/>
            <person name="Garcia-Fernandez J."/>
            <person name="Gibson-Brown J.J."/>
            <person name="Grigoriev I.V."/>
            <person name="Horton A.C."/>
            <person name="de Jong P.J."/>
            <person name="Jurka J."/>
            <person name="Kapitonov V.V."/>
            <person name="Kohara Y."/>
            <person name="Kuroki Y."/>
            <person name="Lindquist E."/>
            <person name="Lucas S."/>
            <person name="Osoegawa K."/>
            <person name="Pennacchio L.A."/>
            <person name="Salamov A.A."/>
            <person name="Satou Y."/>
            <person name="Sauka-Spengler T."/>
            <person name="Schmutz J."/>
            <person name="Shin-I T."/>
            <person name="Toyoda A."/>
            <person name="Bronner-Fraser M."/>
            <person name="Fujiyama A."/>
            <person name="Holland L.Z."/>
            <person name="Holland P.W.H."/>
            <person name="Satoh N."/>
            <person name="Rokhsar D.S."/>
        </authorList>
    </citation>
    <scope>NUCLEOTIDE SEQUENCE [LARGE SCALE GENOMIC DNA]</scope>
    <source>
        <strain evidence="3">S238N-H82</strain>
        <tissue evidence="3">Testes</tissue>
    </source>
</reference>
<dbReference type="PANTHER" id="PTHR46488">
    <property type="entry name" value="AP-5 COMPLEX SUBUNIT ZETA-1"/>
    <property type="match status" value="1"/>
</dbReference>
<feature type="region of interest" description="Disordered" evidence="1">
    <location>
        <begin position="257"/>
        <end position="300"/>
    </location>
</feature>
<dbReference type="PANTHER" id="PTHR46488:SF1">
    <property type="entry name" value="AP-5 COMPLEX SUBUNIT ZETA-1"/>
    <property type="match status" value="1"/>
</dbReference>
<evidence type="ECO:0000256" key="1">
    <source>
        <dbReference type="SAM" id="MobiDB-lite"/>
    </source>
</evidence>
<dbReference type="AlphaFoldDB" id="C3Z7H7"/>
<accession>C3Z7H7</accession>
<dbReference type="GO" id="GO:0044599">
    <property type="term" value="C:AP-5 adaptor complex"/>
    <property type="evidence" value="ECO:0007669"/>
    <property type="project" value="InterPro"/>
</dbReference>
<sequence>MDNVGTIIERARAISHEELQEFYRGLQEALKSQSIADVIPSLRQLWLSLACTRYRGDVPPDLLMPLWEAVKEPHLGPVMVRMLCAAVLQEFSPCQSVCLRGGELSSGPLSSSSLALTLPVVAGVGHYHPDLQVLREQLLAWLTGAGQVDTAAITHVLGCLWGMDNSEVITLTQEQVDGVSKQLCTWLTTTSTTQPPNPFSKNIFSSRQLVAVTEVSNCSDVMESVRPKRTAKLPARLLDTDIQVEIQKVAEEITSLQSSLTTTPEGQGRARPVVSPASSLTETPEGQDRSPSTVPLAEEDALEKERTALLKEIRILELAKEVEDLRRRKVQLQFRSTARREFNPPPAEASPSAPTGPGREGQGLAWSIDVESAKDKSVKDRPGLSQDQAVTHDAASPHDVARTIQDLRRDSAAVAEVDCILGAMSLQPAPVLPLPDPGKLSLPDPSVQPVRQNPGLGLPAANPSVPPAQTNSGLSSAPPTEQPARPNPNPLVAPKPSVQPTDQRGKQKLTSGFFRTPRSSSRIEKNLIWPQEELPAFSSDSGKLTYPVLNWDQFLAGYMKLFTSELLGSVELRERLKLVQQCAEYKLRYPWAPAIRDFHGEVLRAVERGEFDWGDSGYKDHVEHMYRLHVQPHLQCNTTPKTQRPSQSQSQLQETLKYCKLFQSQSCPLSEIIHEDEQFGEVHHICANCLNQHNDAAYDHGASDCNRKGRRGRSATGKQA</sequence>
<proteinExistence type="predicted"/>
<evidence type="ECO:0000313" key="3">
    <source>
        <dbReference type="EMBL" id="EEN51773.1"/>
    </source>
</evidence>
<dbReference type="STRING" id="7739.C3Z7H7"/>
<gene>
    <name evidence="3" type="ORF">BRAFLDRAFT_117561</name>
</gene>
<feature type="region of interest" description="Disordered" evidence="1">
    <location>
        <begin position="336"/>
        <end position="398"/>
    </location>
</feature>
<evidence type="ECO:0000259" key="2">
    <source>
        <dbReference type="Pfam" id="PF25153"/>
    </source>
</evidence>
<protein>
    <recommendedName>
        <fullName evidence="2">AP-5 complex subunit zeta-1 N-terminal TPR domain-containing protein</fullName>
    </recommendedName>
</protein>
<feature type="compositionally biased region" description="Polar residues" evidence="1">
    <location>
        <begin position="276"/>
        <end position="293"/>
    </location>
</feature>
<feature type="compositionally biased region" description="Polar residues" evidence="1">
    <location>
        <begin position="467"/>
        <end position="479"/>
    </location>
</feature>
<dbReference type="InterPro" id="IPR056857">
    <property type="entry name" value="TPR_AP5Z1_N"/>
</dbReference>
<dbReference type="InterPro" id="IPR028222">
    <property type="entry name" value="AP5Z1"/>
</dbReference>
<organism>
    <name type="scientific">Branchiostoma floridae</name>
    <name type="common">Florida lancelet</name>
    <name type="synonym">Amphioxus</name>
    <dbReference type="NCBI Taxonomy" id="7739"/>
    <lineage>
        <taxon>Eukaryota</taxon>
        <taxon>Metazoa</taxon>
        <taxon>Chordata</taxon>
        <taxon>Cephalochordata</taxon>
        <taxon>Leptocardii</taxon>
        <taxon>Amphioxiformes</taxon>
        <taxon>Branchiostomatidae</taxon>
        <taxon>Branchiostoma</taxon>
    </lineage>
</organism>
<name>C3Z7H7_BRAFL</name>
<dbReference type="EMBL" id="GG666590">
    <property type="protein sequence ID" value="EEN51773.1"/>
    <property type="molecule type" value="Genomic_DNA"/>
</dbReference>